<dbReference type="Pfam" id="PF02148">
    <property type="entry name" value="zf-UBP"/>
    <property type="match status" value="1"/>
</dbReference>
<evidence type="ECO:0000313" key="2">
    <source>
        <dbReference type="EMBL" id="MPV36151.1"/>
    </source>
</evidence>
<dbReference type="InterPro" id="IPR001607">
    <property type="entry name" value="Znf_UBP"/>
</dbReference>
<dbReference type="SUPFAM" id="SSF57850">
    <property type="entry name" value="RING/U-box"/>
    <property type="match status" value="1"/>
</dbReference>
<dbReference type="AlphaFoldDB" id="A0A6N7EFI5"/>
<dbReference type="PROSITE" id="PS50271">
    <property type="entry name" value="ZF_UBP"/>
    <property type="match status" value="1"/>
</dbReference>
<protein>
    <recommendedName>
        <fullName evidence="1">UBP-type domain-containing protein</fullName>
    </recommendedName>
</protein>
<evidence type="ECO:0000313" key="3">
    <source>
        <dbReference type="Proteomes" id="UP000437709"/>
    </source>
</evidence>
<name>A0A6N7EFI5_9MICO</name>
<dbReference type="Proteomes" id="UP000437709">
    <property type="component" value="Unassembled WGS sequence"/>
</dbReference>
<dbReference type="RefSeq" id="WP_152195866.1">
    <property type="nucleotide sequence ID" value="NZ_VUKD01000004.1"/>
</dbReference>
<evidence type="ECO:0000259" key="1">
    <source>
        <dbReference type="PROSITE" id="PS50271"/>
    </source>
</evidence>
<dbReference type="EMBL" id="WHPC01000007">
    <property type="protein sequence ID" value="MPV36151.1"/>
    <property type="molecule type" value="Genomic_DNA"/>
</dbReference>
<dbReference type="Gene3D" id="3.30.40.10">
    <property type="entry name" value="Zinc/RING finger domain, C3HC4 (zinc finger)"/>
    <property type="match status" value="1"/>
</dbReference>
<organism evidence="2 3">
    <name type="scientific">Georgenia subflava</name>
    <dbReference type="NCBI Taxonomy" id="1622177"/>
    <lineage>
        <taxon>Bacteria</taxon>
        <taxon>Bacillati</taxon>
        <taxon>Actinomycetota</taxon>
        <taxon>Actinomycetes</taxon>
        <taxon>Micrococcales</taxon>
        <taxon>Bogoriellaceae</taxon>
        <taxon>Georgenia</taxon>
    </lineage>
</organism>
<dbReference type="InterPro" id="IPR013083">
    <property type="entry name" value="Znf_RING/FYVE/PHD"/>
</dbReference>
<dbReference type="GO" id="GO:0008270">
    <property type="term" value="F:zinc ion binding"/>
    <property type="evidence" value="ECO:0007669"/>
    <property type="project" value="InterPro"/>
</dbReference>
<gene>
    <name evidence="2" type="ORF">GB881_03670</name>
</gene>
<comment type="caution">
    <text evidence="2">The sequence shown here is derived from an EMBL/GenBank/DDBJ whole genome shotgun (WGS) entry which is preliminary data.</text>
</comment>
<feature type="domain" description="UBP-type" evidence="1">
    <location>
        <begin position="2"/>
        <end position="105"/>
    </location>
</feature>
<reference evidence="2 3" key="1">
    <citation type="submission" date="2019-10" db="EMBL/GenBank/DDBJ databases">
        <title>Georgenia wutianyii sp. nov. and Georgenia yuyongxinii sp. nov. isolated from plateau pika (Ochotona curzoniae) in the Qinghai-Tibet plateau of China.</title>
        <authorList>
            <person name="Tian Z."/>
        </authorList>
    </citation>
    <scope>NUCLEOTIDE SEQUENCE [LARGE SCALE GENOMIC DNA]</scope>
    <source>
        <strain evidence="2 3">JCM 19765</strain>
    </source>
</reference>
<accession>A0A6N7EFI5</accession>
<proteinExistence type="predicted"/>
<sequence>MAICSHLDLIDYDAVEPDAPGCEECLAAGTRWVHLRACQTCGHVGCCDSSVHRHASAHAAATGHPVIRSYEPGEGWFYCYADKLTFELVGAPPPPSYTEQASPSG</sequence>
<dbReference type="OrthoDB" id="57886at2"/>
<keyword evidence="3" id="KW-1185">Reference proteome</keyword>